<dbReference type="Proteomes" id="UP000288892">
    <property type="component" value="Unassembled WGS sequence"/>
</dbReference>
<sequence length="225" mass="25620">MKGVIVTCLESLVKEQFGQHSWENVLEEAGLDKHTLFNMTSNVEDTSVLDIIHAACKVLDLTPDQAADAFGDYWVNAYAPKVYSMYYRRKAHSAKEMLLHMDKLHETVTSSVPDAHPPRFDYEWQDEHTLIMHYKSHRGLIDFLIGLIKGVGKYYNEDLRVAKKSETAVEIVFPEQSSSETSPETEQKTSEQAGADTSRKPEVDEAGSRVEEKQSILQKIFSFFK</sequence>
<organism evidence="3 4">
    <name type="scientific">Candidatus Electrothrix marina</name>
    <dbReference type="NCBI Taxonomy" id="1859130"/>
    <lineage>
        <taxon>Bacteria</taxon>
        <taxon>Pseudomonadati</taxon>
        <taxon>Thermodesulfobacteriota</taxon>
        <taxon>Desulfobulbia</taxon>
        <taxon>Desulfobulbales</taxon>
        <taxon>Desulfobulbaceae</taxon>
        <taxon>Candidatus Electrothrix</taxon>
    </lineage>
</organism>
<evidence type="ECO:0000313" key="3">
    <source>
        <dbReference type="EMBL" id="RWX52108.1"/>
    </source>
</evidence>
<gene>
    <name evidence="3" type="ORF">VU01_10393</name>
</gene>
<feature type="region of interest" description="Disordered" evidence="1">
    <location>
        <begin position="173"/>
        <end position="212"/>
    </location>
</feature>
<proteinExistence type="predicted"/>
<dbReference type="PANTHER" id="PTHR45655">
    <property type="entry name" value="GUANYLATE CYCLASE SOLUBLE SUBUNIT BETA-2"/>
    <property type="match status" value="1"/>
</dbReference>
<feature type="compositionally biased region" description="Low complexity" evidence="1">
    <location>
        <begin position="174"/>
        <end position="184"/>
    </location>
</feature>
<dbReference type="EMBL" id="MTKS01000039">
    <property type="protein sequence ID" value="RWX52108.1"/>
    <property type="molecule type" value="Genomic_DNA"/>
</dbReference>
<evidence type="ECO:0000256" key="1">
    <source>
        <dbReference type="SAM" id="MobiDB-lite"/>
    </source>
</evidence>
<evidence type="ECO:0000313" key="4">
    <source>
        <dbReference type="Proteomes" id="UP000288892"/>
    </source>
</evidence>
<feature type="domain" description="Heme NO-binding" evidence="2">
    <location>
        <begin position="2"/>
        <end position="161"/>
    </location>
</feature>
<dbReference type="Pfam" id="PF07700">
    <property type="entry name" value="HNOB"/>
    <property type="match status" value="1"/>
</dbReference>
<keyword evidence="4" id="KW-1185">Reference proteome</keyword>
<dbReference type="AlphaFoldDB" id="A0A444JGL8"/>
<dbReference type="GO" id="GO:0020037">
    <property type="term" value="F:heme binding"/>
    <property type="evidence" value="ECO:0007669"/>
    <property type="project" value="InterPro"/>
</dbReference>
<protein>
    <submittedName>
        <fullName evidence="3">Heme-NO-binding</fullName>
    </submittedName>
</protein>
<dbReference type="Gene3D" id="3.90.1520.10">
    <property type="entry name" value="H-NOX domain"/>
    <property type="match status" value="1"/>
</dbReference>
<dbReference type="InterPro" id="IPR038158">
    <property type="entry name" value="H-NOX_domain_sf"/>
</dbReference>
<evidence type="ECO:0000259" key="2">
    <source>
        <dbReference type="Pfam" id="PF07700"/>
    </source>
</evidence>
<accession>A0A444JGL8</accession>
<feature type="compositionally biased region" description="Basic and acidic residues" evidence="1">
    <location>
        <begin position="197"/>
        <end position="212"/>
    </location>
</feature>
<dbReference type="InterPro" id="IPR011644">
    <property type="entry name" value="Heme_NO-bd"/>
</dbReference>
<comment type="caution">
    <text evidence="3">The sequence shown here is derived from an EMBL/GenBank/DDBJ whole genome shotgun (WGS) entry which is preliminary data.</text>
</comment>
<name>A0A444JGL8_9BACT</name>
<dbReference type="PANTHER" id="PTHR45655:SF13">
    <property type="entry name" value="SOLUBLE GUANYLATE CYCLASE GCY-32-RELATED"/>
    <property type="match status" value="1"/>
</dbReference>
<dbReference type="InterPro" id="IPR024096">
    <property type="entry name" value="NO_sig/Golgi_transp_ligand-bd"/>
</dbReference>
<reference evidence="3 4" key="1">
    <citation type="submission" date="2017-01" db="EMBL/GenBank/DDBJ databases">
        <title>The cable genome- insights into the physiology and evolution of filamentous bacteria capable of sulfide oxidation via long distance electron transfer.</title>
        <authorList>
            <person name="Schreiber L."/>
            <person name="Bjerg J.T."/>
            <person name="Boggild A."/>
            <person name="Van De Vossenberg J."/>
            <person name="Meysman F."/>
            <person name="Nielsen L.P."/>
            <person name="Schramm A."/>
            <person name="Kjeldsen K.U."/>
        </authorList>
    </citation>
    <scope>NUCLEOTIDE SEQUENCE [LARGE SCALE GENOMIC DNA]</scope>
    <source>
        <strain evidence="3">A5</strain>
    </source>
</reference>
<dbReference type="SUPFAM" id="SSF111126">
    <property type="entry name" value="Ligand-binding domain in the NO signalling and Golgi transport"/>
    <property type="match status" value="1"/>
</dbReference>